<evidence type="ECO:0000313" key="4">
    <source>
        <dbReference type="EMBL" id="GGZ58278.1"/>
    </source>
</evidence>
<dbReference type="CDD" id="cd04301">
    <property type="entry name" value="NAT_SF"/>
    <property type="match status" value="1"/>
</dbReference>
<dbReference type="RefSeq" id="WP_189447402.1">
    <property type="nucleotide sequence ID" value="NZ_BMXY01000001.1"/>
</dbReference>
<evidence type="ECO:0000313" key="5">
    <source>
        <dbReference type="Proteomes" id="UP000643403"/>
    </source>
</evidence>
<keyword evidence="1" id="KW-0808">Transferase</keyword>
<keyword evidence="5" id="KW-1185">Reference proteome</keyword>
<evidence type="ECO:0000256" key="2">
    <source>
        <dbReference type="ARBA" id="ARBA00023315"/>
    </source>
</evidence>
<evidence type="ECO:0000259" key="3">
    <source>
        <dbReference type="PROSITE" id="PS51186"/>
    </source>
</evidence>
<proteinExistence type="predicted"/>
<dbReference type="InterPro" id="IPR016181">
    <property type="entry name" value="Acyl_CoA_acyltransferase"/>
</dbReference>
<keyword evidence="2" id="KW-0012">Acyltransferase</keyword>
<organism evidence="4 5">
    <name type="scientific">Cognatilysobacter xinjiangensis</name>
    <dbReference type="NCBI Taxonomy" id="546892"/>
    <lineage>
        <taxon>Bacteria</taxon>
        <taxon>Pseudomonadati</taxon>
        <taxon>Pseudomonadota</taxon>
        <taxon>Gammaproteobacteria</taxon>
        <taxon>Lysobacterales</taxon>
        <taxon>Lysobacteraceae</taxon>
        <taxon>Cognatilysobacter</taxon>
    </lineage>
</organism>
<dbReference type="Gene3D" id="3.40.630.30">
    <property type="match status" value="1"/>
</dbReference>
<dbReference type="SUPFAM" id="SSF55729">
    <property type="entry name" value="Acyl-CoA N-acyltransferases (Nat)"/>
    <property type="match status" value="1"/>
</dbReference>
<dbReference type="EMBL" id="BMXY01000001">
    <property type="protein sequence ID" value="GGZ58278.1"/>
    <property type="molecule type" value="Genomic_DNA"/>
</dbReference>
<evidence type="ECO:0000256" key="1">
    <source>
        <dbReference type="ARBA" id="ARBA00022679"/>
    </source>
</evidence>
<dbReference type="PANTHER" id="PTHR43877:SF1">
    <property type="entry name" value="ACETYLTRANSFERASE"/>
    <property type="match status" value="1"/>
</dbReference>
<dbReference type="PANTHER" id="PTHR43877">
    <property type="entry name" value="AMINOALKYLPHOSPHONATE N-ACETYLTRANSFERASE-RELATED-RELATED"/>
    <property type="match status" value="1"/>
</dbReference>
<name>A0ABQ3BX92_9GAMM</name>
<gene>
    <name evidence="4" type="ORF">GCM10008101_09980</name>
</gene>
<dbReference type="InterPro" id="IPR050832">
    <property type="entry name" value="Bact_Acetyltransf"/>
</dbReference>
<dbReference type="InterPro" id="IPR000182">
    <property type="entry name" value="GNAT_dom"/>
</dbReference>
<dbReference type="Pfam" id="PF25559">
    <property type="entry name" value="DUF7931"/>
    <property type="match status" value="1"/>
</dbReference>
<comment type="caution">
    <text evidence="4">The sequence shown here is derived from an EMBL/GenBank/DDBJ whole genome shotgun (WGS) entry which is preliminary data.</text>
</comment>
<dbReference type="PROSITE" id="PS51186">
    <property type="entry name" value="GNAT"/>
    <property type="match status" value="1"/>
</dbReference>
<protein>
    <submittedName>
        <fullName evidence="4">GNAT family acetyltransferase</fullName>
    </submittedName>
</protein>
<reference evidence="5" key="1">
    <citation type="journal article" date="2019" name="Int. J. Syst. Evol. Microbiol.">
        <title>The Global Catalogue of Microorganisms (GCM) 10K type strain sequencing project: providing services to taxonomists for standard genome sequencing and annotation.</title>
        <authorList>
            <consortium name="The Broad Institute Genomics Platform"/>
            <consortium name="The Broad Institute Genome Sequencing Center for Infectious Disease"/>
            <person name="Wu L."/>
            <person name="Ma J."/>
        </authorList>
    </citation>
    <scope>NUCLEOTIDE SEQUENCE [LARGE SCALE GENOMIC DNA]</scope>
    <source>
        <strain evidence="5">KCTC 22558</strain>
    </source>
</reference>
<feature type="domain" description="N-acetyltransferase" evidence="3">
    <location>
        <begin position="7"/>
        <end position="143"/>
    </location>
</feature>
<dbReference type="Pfam" id="PF13673">
    <property type="entry name" value="Acetyltransf_10"/>
    <property type="match status" value="1"/>
</dbReference>
<dbReference type="Proteomes" id="UP000643403">
    <property type="component" value="Unassembled WGS sequence"/>
</dbReference>
<sequence length="299" mass="32525">MSTDWHVGIVEYGTALPELRAVRDVVFVEEQGVPVDIERDAIDAACTHVLARDAGGRPIGAGRLAPDGKIGRMAVLRDWRGRGVGRALLLQLVEAARAADLRELFLHAQVDAERFYAAEGFLPVGERFEEAGIQHQAMRRVLGHPAAVETAVQAAAATIGIVANTRRALMVYSREMDPGLLDQPDVLAALRRLATRGGEIRLLLQDVAGPQRAHAPLIALAQRLPSAFSVRVIEEPVDLTYPSAFVAGDTGGWYFRPLGHRLDGETQLDGAARMRQLRTVFDGAWERARPASELRALGI</sequence>
<accession>A0ABQ3BX92</accession>
<dbReference type="InterPro" id="IPR057691">
    <property type="entry name" value="DUF7931"/>
</dbReference>